<reference evidence="1" key="1">
    <citation type="journal article" date="2018" name="Genome Biol.">
        <title>SKESA: strategic k-mer extension for scrupulous assemblies.</title>
        <authorList>
            <person name="Souvorov A."/>
            <person name="Agarwala R."/>
            <person name="Lipman D.J."/>
        </authorList>
    </citation>
    <scope>NUCLEOTIDE SEQUENCE</scope>
    <source>
        <strain evidence="1">13-0136</strain>
    </source>
</reference>
<sequence>MQSDKHASPEPAFFFLLVFKEHHPLSFGSRGVDVCGSLLRCSLWYLTSPV</sequence>
<proteinExistence type="predicted"/>
<accession>A0A741Q314</accession>
<comment type="caution">
    <text evidence="1">The sequence shown here is derived from an EMBL/GenBank/DDBJ whole genome shotgun (WGS) entry which is preliminary data.</text>
</comment>
<reference evidence="1" key="2">
    <citation type="submission" date="2018-07" db="EMBL/GenBank/DDBJ databases">
        <authorList>
            <consortium name="NCBI Pathogen Detection Project"/>
        </authorList>
    </citation>
    <scope>NUCLEOTIDE SEQUENCE</scope>
    <source>
        <strain evidence="1">13-0136</strain>
    </source>
</reference>
<protein>
    <submittedName>
        <fullName evidence="1">Uncharacterized protein</fullName>
    </submittedName>
</protein>
<dbReference type="AlphaFoldDB" id="A0A741Q314"/>
<gene>
    <name evidence="1" type="ORF">G9G43_003974</name>
</gene>
<evidence type="ECO:0000313" key="1">
    <source>
        <dbReference type="EMBL" id="HAF0924275.1"/>
    </source>
</evidence>
<dbReference type="EMBL" id="DAAUAZ010000015">
    <property type="protein sequence ID" value="HAF0924275.1"/>
    <property type="molecule type" value="Genomic_DNA"/>
</dbReference>
<organism evidence="1">
    <name type="scientific">Salmonella montevideo</name>
    <dbReference type="NCBI Taxonomy" id="115981"/>
    <lineage>
        <taxon>Bacteria</taxon>
        <taxon>Pseudomonadati</taxon>
        <taxon>Pseudomonadota</taxon>
        <taxon>Gammaproteobacteria</taxon>
        <taxon>Enterobacterales</taxon>
        <taxon>Enterobacteriaceae</taxon>
        <taxon>Salmonella</taxon>
    </lineage>
</organism>
<name>A0A741Q314_SALMO</name>